<dbReference type="GO" id="GO:0016020">
    <property type="term" value="C:membrane"/>
    <property type="evidence" value="ECO:0007669"/>
    <property type="project" value="InterPro"/>
</dbReference>
<keyword evidence="1" id="KW-0812">Transmembrane</keyword>
<dbReference type="InterPro" id="IPR002208">
    <property type="entry name" value="SecY/SEC61-alpha"/>
</dbReference>
<reference evidence="2 3" key="1">
    <citation type="journal article" date="2018" name="Evol. Lett.">
        <title>Horizontal gene cluster transfer increased hallucinogenic mushroom diversity.</title>
        <authorList>
            <person name="Reynolds H.T."/>
            <person name="Vijayakumar V."/>
            <person name="Gluck-Thaler E."/>
            <person name="Korotkin H.B."/>
            <person name="Matheny P.B."/>
            <person name="Slot J.C."/>
        </authorList>
    </citation>
    <scope>NUCLEOTIDE SEQUENCE [LARGE SCALE GENOMIC DNA]</scope>
    <source>
        <strain evidence="2 3">2631</strain>
    </source>
</reference>
<dbReference type="InParanoid" id="A0A409XWA0"/>
<dbReference type="SUPFAM" id="SSF103491">
    <property type="entry name" value="Preprotein translocase SecY subunit"/>
    <property type="match status" value="1"/>
</dbReference>
<dbReference type="EMBL" id="NHYD01000149">
    <property type="protein sequence ID" value="PPQ95038.1"/>
    <property type="molecule type" value="Genomic_DNA"/>
</dbReference>
<name>A0A409XWA0_PSICY</name>
<dbReference type="Proteomes" id="UP000283269">
    <property type="component" value="Unassembled WGS sequence"/>
</dbReference>
<gene>
    <name evidence="2" type="ORF">CVT25_000509</name>
</gene>
<feature type="transmembrane region" description="Helical" evidence="1">
    <location>
        <begin position="31"/>
        <end position="50"/>
    </location>
</feature>
<evidence type="ECO:0000313" key="3">
    <source>
        <dbReference type="Proteomes" id="UP000283269"/>
    </source>
</evidence>
<keyword evidence="3" id="KW-1185">Reference proteome</keyword>
<proteinExistence type="predicted"/>
<dbReference type="GO" id="GO:0015031">
    <property type="term" value="P:protein transport"/>
    <property type="evidence" value="ECO:0007669"/>
    <property type="project" value="InterPro"/>
</dbReference>
<comment type="caution">
    <text evidence="2">The sequence shown here is derived from an EMBL/GenBank/DDBJ whole genome shotgun (WGS) entry which is preliminary data.</text>
</comment>
<dbReference type="InterPro" id="IPR023201">
    <property type="entry name" value="SecY_dom_sf"/>
</dbReference>
<protein>
    <submittedName>
        <fullName evidence="2">Uncharacterized protein</fullName>
    </submittedName>
</protein>
<dbReference type="AlphaFoldDB" id="A0A409XWA0"/>
<dbReference type="PANTHER" id="PTHR10906">
    <property type="entry name" value="SECY/SEC61-ALPHA FAMILY MEMBER"/>
    <property type="match status" value="1"/>
</dbReference>
<dbReference type="Gene3D" id="1.10.3370.10">
    <property type="entry name" value="SecY subunit domain"/>
    <property type="match status" value="2"/>
</dbReference>
<keyword evidence="1" id="KW-1133">Transmembrane helix</keyword>
<dbReference type="OrthoDB" id="3010309at2759"/>
<organism evidence="2 3">
    <name type="scientific">Psilocybe cyanescens</name>
    <dbReference type="NCBI Taxonomy" id="93625"/>
    <lineage>
        <taxon>Eukaryota</taxon>
        <taxon>Fungi</taxon>
        <taxon>Dikarya</taxon>
        <taxon>Basidiomycota</taxon>
        <taxon>Agaricomycotina</taxon>
        <taxon>Agaricomycetes</taxon>
        <taxon>Agaricomycetidae</taxon>
        <taxon>Agaricales</taxon>
        <taxon>Agaricineae</taxon>
        <taxon>Strophariaceae</taxon>
        <taxon>Psilocybe</taxon>
    </lineage>
</organism>
<keyword evidence="1" id="KW-0472">Membrane</keyword>
<dbReference type="STRING" id="93625.A0A409XWA0"/>
<feature type="transmembrane region" description="Helical" evidence="1">
    <location>
        <begin position="56"/>
        <end position="78"/>
    </location>
</feature>
<sequence>MIIQLLAGANLIDVDFRLKEDRALFSGAQQFFTLIIFLCQATVYMLTGLYGEPSALGAGTCLLLIIQPIVPALIVNIVDKLLQKGTAWDQASIYSLQPTSRSALTGNVFIVSQILATQFPRNLLVKILGVCEHLEDCPQLSAAGGITYYMSQPHTIKDPVLDPIHTAIYIVFMLNACALLNETSIEISGNGLRDVAKPLKDGQISGGDCPLSVGGAYEALSLALGSLRRKGAE</sequence>
<evidence type="ECO:0000256" key="1">
    <source>
        <dbReference type="SAM" id="Phobius"/>
    </source>
</evidence>
<accession>A0A409XWA0</accession>
<evidence type="ECO:0000313" key="2">
    <source>
        <dbReference type="EMBL" id="PPQ95038.1"/>
    </source>
</evidence>